<protein>
    <submittedName>
        <fullName evidence="2">FAD-dependent oxidoreductase</fullName>
    </submittedName>
</protein>
<organism evidence="2 3">
    <name type="scientific">Anaerococcus nagyae</name>
    <dbReference type="NCBI Taxonomy" id="1755241"/>
    <lineage>
        <taxon>Bacteria</taxon>
        <taxon>Bacillati</taxon>
        <taxon>Bacillota</taxon>
        <taxon>Tissierellia</taxon>
        <taxon>Tissierellales</taxon>
        <taxon>Peptoniphilaceae</taxon>
        <taxon>Anaerococcus</taxon>
    </lineage>
</organism>
<dbReference type="InterPro" id="IPR028348">
    <property type="entry name" value="FAD-binding_protein"/>
</dbReference>
<dbReference type="PANTHER" id="PTHR42842">
    <property type="entry name" value="FAD/NAD(P)-BINDING OXIDOREDUCTASE"/>
    <property type="match status" value="1"/>
</dbReference>
<dbReference type="EMBL" id="QVEU01000004">
    <property type="protein sequence ID" value="RGB75767.1"/>
    <property type="molecule type" value="Genomic_DNA"/>
</dbReference>
<dbReference type="PIRSF" id="PIRSF038984">
    <property type="entry name" value="FAD_binding_protein"/>
    <property type="match status" value="1"/>
</dbReference>
<reference evidence="2 3" key="1">
    <citation type="submission" date="2018-08" db="EMBL/GenBank/DDBJ databases">
        <title>A genome reference for cultivated species of the human gut microbiota.</title>
        <authorList>
            <person name="Zou Y."/>
            <person name="Xue W."/>
            <person name="Luo G."/>
        </authorList>
    </citation>
    <scope>NUCLEOTIDE SEQUENCE [LARGE SCALE GENOMIC DNA]</scope>
    <source>
        <strain evidence="2 3">OF01-3</strain>
    </source>
</reference>
<dbReference type="Pfam" id="PF13450">
    <property type="entry name" value="NAD_binding_8"/>
    <property type="match status" value="1"/>
</dbReference>
<dbReference type="AlphaFoldDB" id="A0A3E2TH48"/>
<comment type="caution">
    <text evidence="2">The sequence shown here is derived from an EMBL/GenBank/DDBJ whole genome shotgun (WGS) entry which is preliminary data.</text>
</comment>
<gene>
    <name evidence="2" type="ORF">DXA39_05425</name>
</gene>
<dbReference type="RefSeq" id="WP_117521710.1">
    <property type="nucleotide sequence ID" value="NZ_QVEU01000004.1"/>
</dbReference>
<dbReference type="Pfam" id="PF21688">
    <property type="entry name" value="FAD-depend_C"/>
    <property type="match status" value="1"/>
</dbReference>
<evidence type="ECO:0000313" key="3">
    <source>
        <dbReference type="Proteomes" id="UP000261011"/>
    </source>
</evidence>
<evidence type="ECO:0000259" key="1">
    <source>
        <dbReference type="Pfam" id="PF21688"/>
    </source>
</evidence>
<name>A0A3E2TH48_9FIRM</name>
<dbReference type="InterPro" id="IPR036188">
    <property type="entry name" value="FAD/NAD-bd_sf"/>
</dbReference>
<dbReference type="PRINTS" id="PR00419">
    <property type="entry name" value="ADXRDTASE"/>
</dbReference>
<dbReference type="Gene3D" id="3.30.70.2700">
    <property type="match status" value="1"/>
</dbReference>
<dbReference type="PANTHER" id="PTHR42842:SF3">
    <property type="entry name" value="FAD_NAD(P)-BINDING OXIDOREDUCTASE FAMILY PROTEIN"/>
    <property type="match status" value="1"/>
</dbReference>
<dbReference type="OrthoDB" id="9772594at2"/>
<dbReference type="Gene3D" id="3.50.50.60">
    <property type="entry name" value="FAD/NAD(P)-binding domain"/>
    <property type="match status" value="2"/>
</dbReference>
<sequence>MIIIRNIILESDNENKLRAEIAKLIRKDNFDFEIYRKSIDSRKGIKFSYQVLVDIDPTDKELKKIKDADRFEFKKSNVKVNNPPDEVSIVGSGPSGLFTAYVLAKNGVKVKIYERGEAIEDRINTIEKFKNSGILNPESNIQFGEGGAGTYSDGKLTARSKDPRVRLVLETFHKYGAPDDIMIDAKPHIGTDLLREVIINMREEIEELGGEFYFSHKMEDLKIKDGKVEEVVINSNRYKSGAYVLALGHSARDSFEMLSDKISMENKNFAVGFRIEHKRETINNAQYNGKNTDIEGSILPAASYNLSYNDKKNGLSAYTFCMCPGGYVVNASSEEEMICVNGMSYHARNGENSNSAIIATVGEEIYGRELLDGMRFQREVEKKAYQLGKGSVPVQRFIDYKNNRTSESYGSIKPSLESSYELANLRGLYPKEIESTLIKAIDYMGNKINGFDDEDAILSAAETRSSSPIRMLRDKENKAVHIDNLYVVGEGSGYSGGIVSSAVDGIKTAEKILERKK</sequence>
<accession>A0A3E2TH48</accession>
<proteinExistence type="predicted"/>
<keyword evidence="3" id="KW-1185">Reference proteome</keyword>
<feature type="domain" description="FAD-dependent protein C-terminal" evidence="1">
    <location>
        <begin position="268"/>
        <end position="465"/>
    </location>
</feature>
<dbReference type="Proteomes" id="UP000261011">
    <property type="component" value="Unassembled WGS sequence"/>
</dbReference>
<evidence type="ECO:0000313" key="2">
    <source>
        <dbReference type="EMBL" id="RGB75767.1"/>
    </source>
</evidence>
<dbReference type="SUPFAM" id="SSF51905">
    <property type="entry name" value="FAD/NAD(P)-binding domain"/>
    <property type="match status" value="1"/>
</dbReference>
<dbReference type="InterPro" id="IPR049516">
    <property type="entry name" value="FAD-depend_C"/>
</dbReference>